<dbReference type="PANTHER" id="PTHR43356:SF3">
    <property type="entry name" value="PHOSPHATE ACETYLTRANSFERASE"/>
    <property type="match status" value="1"/>
</dbReference>
<accession>A0A1M4U0L2</accession>
<evidence type="ECO:0000256" key="1">
    <source>
        <dbReference type="ARBA" id="ARBA00004496"/>
    </source>
</evidence>
<feature type="domain" description="DRTGG" evidence="14">
    <location>
        <begin position="215"/>
        <end position="325"/>
    </location>
</feature>
<dbReference type="InterPro" id="IPR050500">
    <property type="entry name" value="Phos_Acetyltrans/Butyryltrans"/>
</dbReference>
<comment type="similarity">
    <text evidence="4 12">In the N-terminal section; belongs to the CobB/CobQ family.</text>
</comment>
<dbReference type="EMBL" id="FQUU01000002">
    <property type="protein sequence ID" value="SHE50239.1"/>
    <property type="molecule type" value="Genomic_DNA"/>
</dbReference>
<dbReference type="InterPro" id="IPR004614">
    <property type="entry name" value="P_AcTrfase"/>
</dbReference>
<name>A0A1M4U0L2_9BACT</name>
<comment type="subcellular location">
    <subcellularLocation>
        <location evidence="1 12">Cytoplasm</location>
    </subcellularLocation>
</comment>
<dbReference type="GO" id="GO:0008959">
    <property type="term" value="F:phosphate acetyltransferase activity"/>
    <property type="evidence" value="ECO:0007669"/>
    <property type="project" value="UniProtKB-EC"/>
</dbReference>
<organism evidence="15 16">
    <name type="scientific">Flavisolibacter ginsengisoli DSM 18119</name>
    <dbReference type="NCBI Taxonomy" id="1121884"/>
    <lineage>
        <taxon>Bacteria</taxon>
        <taxon>Pseudomonadati</taxon>
        <taxon>Bacteroidota</taxon>
        <taxon>Chitinophagia</taxon>
        <taxon>Chitinophagales</taxon>
        <taxon>Chitinophagaceae</taxon>
        <taxon>Flavisolibacter</taxon>
    </lineage>
</organism>
<dbReference type="Pfam" id="PF13500">
    <property type="entry name" value="AAA_26"/>
    <property type="match status" value="1"/>
</dbReference>
<dbReference type="SUPFAM" id="SSF53659">
    <property type="entry name" value="Isocitrate/Isopropylmalate dehydrogenase-like"/>
    <property type="match status" value="1"/>
</dbReference>
<dbReference type="NCBIfam" id="TIGR00651">
    <property type="entry name" value="pta"/>
    <property type="match status" value="1"/>
</dbReference>
<dbReference type="Proteomes" id="UP000184048">
    <property type="component" value="Unassembled WGS sequence"/>
</dbReference>
<evidence type="ECO:0000256" key="8">
    <source>
        <dbReference type="ARBA" id="ARBA00022490"/>
    </source>
</evidence>
<dbReference type="AlphaFoldDB" id="A0A1M4U0L2"/>
<comment type="subunit">
    <text evidence="5">Homohexamer.</text>
</comment>
<dbReference type="GO" id="GO:0005737">
    <property type="term" value="C:cytoplasm"/>
    <property type="evidence" value="ECO:0007669"/>
    <property type="project" value="UniProtKB-SubCell"/>
</dbReference>
<evidence type="ECO:0000259" key="14">
    <source>
        <dbReference type="Pfam" id="PF07085"/>
    </source>
</evidence>
<dbReference type="Gene3D" id="3.40.1390.20">
    <property type="entry name" value="HprK N-terminal domain-like"/>
    <property type="match status" value="1"/>
</dbReference>
<feature type="domain" description="Phosphate acetyl/butaryl transferase" evidence="13">
    <location>
        <begin position="372"/>
        <end position="691"/>
    </location>
</feature>
<dbReference type="InterPro" id="IPR002505">
    <property type="entry name" value="PTA_PTB"/>
</dbReference>
<dbReference type="NCBIfam" id="NF004167">
    <property type="entry name" value="PRK05632.1"/>
    <property type="match status" value="1"/>
</dbReference>
<evidence type="ECO:0000256" key="7">
    <source>
        <dbReference type="ARBA" id="ARBA00021528"/>
    </source>
</evidence>
<evidence type="ECO:0000256" key="11">
    <source>
        <dbReference type="ARBA" id="ARBA00031108"/>
    </source>
</evidence>
<gene>
    <name evidence="15" type="ORF">SAMN02745131_00481</name>
</gene>
<keyword evidence="9 12" id="KW-0808">Transferase</keyword>
<evidence type="ECO:0000256" key="9">
    <source>
        <dbReference type="ARBA" id="ARBA00022679"/>
    </source>
</evidence>
<evidence type="ECO:0000256" key="4">
    <source>
        <dbReference type="ARBA" id="ARBA00009786"/>
    </source>
</evidence>
<dbReference type="Pfam" id="PF01515">
    <property type="entry name" value="PTA_PTB"/>
    <property type="match status" value="1"/>
</dbReference>
<comment type="similarity">
    <text evidence="3 12">In the C-terminal section; belongs to the phosphate acetyltransferase and butyryltransferase family.</text>
</comment>
<dbReference type="SUPFAM" id="SSF75138">
    <property type="entry name" value="HprK N-terminal domain-like"/>
    <property type="match status" value="1"/>
</dbReference>
<evidence type="ECO:0000256" key="2">
    <source>
        <dbReference type="ARBA" id="ARBA00004989"/>
    </source>
</evidence>
<evidence type="ECO:0000256" key="6">
    <source>
        <dbReference type="ARBA" id="ARBA00012707"/>
    </source>
</evidence>
<keyword evidence="8 12" id="KW-0963">Cytoplasm</keyword>
<dbReference type="NCBIfam" id="NF007233">
    <property type="entry name" value="PRK09653.1"/>
    <property type="match status" value="1"/>
</dbReference>
<dbReference type="InterPro" id="IPR010766">
    <property type="entry name" value="DRTGG"/>
</dbReference>
<comment type="function">
    <text evidence="12">Involved in acetate metabolism.</text>
</comment>
<keyword evidence="10 12" id="KW-0012">Acyltransferase</keyword>
<dbReference type="InterPro" id="IPR016475">
    <property type="entry name" value="P-Actrans_bac"/>
</dbReference>
<evidence type="ECO:0000256" key="12">
    <source>
        <dbReference type="PIRNR" id="PIRNR006107"/>
    </source>
</evidence>
<comment type="catalytic activity">
    <reaction evidence="12">
        <text>acetyl-CoA + phosphate = acetyl phosphate + CoA</text>
        <dbReference type="Rhea" id="RHEA:19521"/>
        <dbReference type="ChEBI" id="CHEBI:22191"/>
        <dbReference type="ChEBI" id="CHEBI:43474"/>
        <dbReference type="ChEBI" id="CHEBI:57287"/>
        <dbReference type="ChEBI" id="CHEBI:57288"/>
        <dbReference type="EC" id="2.3.1.8"/>
    </reaction>
</comment>
<dbReference type="Pfam" id="PF07085">
    <property type="entry name" value="DRTGG"/>
    <property type="match status" value="1"/>
</dbReference>
<dbReference type="InterPro" id="IPR028979">
    <property type="entry name" value="Ser_kin/Pase_Hpr-like_N_sf"/>
</dbReference>
<dbReference type="InterPro" id="IPR042113">
    <property type="entry name" value="P_AcTrfase_dom1"/>
</dbReference>
<dbReference type="InterPro" id="IPR042112">
    <property type="entry name" value="P_AcTrfase_dom2"/>
</dbReference>
<dbReference type="OrthoDB" id="9805787at2"/>
<evidence type="ECO:0000256" key="3">
    <source>
        <dbReference type="ARBA" id="ARBA00008756"/>
    </source>
</evidence>
<evidence type="ECO:0000256" key="10">
    <source>
        <dbReference type="ARBA" id="ARBA00023315"/>
    </source>
</evidence>
<dbReference type="STRING" id="1121884.SAMN02745131_00481"/>
<dbReference type="InterPro" id="IPR027417">
    <property type="entry name" value="P-loop_NTPase"/>
</dbReference>
<dbReference type="RefSeq" id="WP_072833656.1">
    <property type="nucleotide sequence ID" value="NZ_FQUU01000002.1"/>
</dbReference>
<evidence type="ECO:0000256" key="5">
    <source>
        <dbReference type="ARBA" id="ARBA00011643"/>
    </source>
</evidence>
<dbReference type="Gene3D" id="3.40.50.10950">
    <property type="match status" value="1"/>
</dbReference>
<dbReference type="PIRSF" id="PIRSF006107">
    <property type="entry name" value="PhpActrans_proteobac"/>
    <property type="match status" value="1"/>
</dbReference>
<dbReference type="GO" id="GO:0006085">
    <property type="term" value="P:acetyl-CoA biosynthetic process"/>
    <property type="evidence" value="ECO:0007669"/>
    <property type="project" value="UniProtKB-UniPathway"/>
</dbReference>
<dbReference type="PANTHER" id="PTHR43356">
    <property type="entry name" value="PHOSPHATE ACETYLTRANSFERASE"/>
    <property type="match status" value="1"/>
</dbReference>
<dbReference type="FunFam" id="3.40.50.10750:FF:000001">
    <property type="entry name" value="Phosphate acetyltransferase"/>
    <property type="match status" value="1"/>
</dbReference>
<dbReference type="CDD" id="cd03109">
    <property type="entry name" value="DTBS"/>
    <property type="match status" value="1"/>
</dbReference>
<dbReference type="Gene3D" id="3.40.50.10750">
    <property type="entry name" value="Isocitrate/Isopropylmalate dehydrogenase-like"/>
    <property type="match status" value="1"/>
</dbReference>
<dbReference type="EC" id="2.3.1.8" evidence="6 12"/>
<dbReference type="UniPathway" id="UPA00340">
    <property type="reaction ID" value="UER00459"/>
</dbReference>
<reference evidence="15 16" key="1">
    <citation type="submission" date="2016-11" db="EMBL/GenBank/DDBJ databases">
        <authorList>
            <person name="Jaros S."/>
            <person name="Januszkiewicz K."/>
            <person name="Wedrychowicz H."/>
        </authorList>
    </citation>
    <scope>NUCLEOTIDE SEQUENCE [LARGE SCALE GENOMIC DNA]</scope>
    <source>
        <strain evidence="15 16">DSM 18119</strain>
    </source>
</reference>
<dbReference type="SUPFAM" id="SSF52540">
    <property type="entry name" value="P-loop containing nucleoside triphosphate hydrolases"/>
    <property type="match status" value="1"/>
</dbReference>
<comment type="domain">
    <text evidence="12">The N-terminal region seems to be important for proper quaternary structure. The C-terminal region contains the substrate-binding site.</text>
</comment>
<proteinExistence type="inferred from homology"/>
<protein>
    <recommendedName>
        <fullName evidence="7 12">Phosphate acetyltransferase</fullName>
        <ecNumber evidence="6 12">2.3.1.8</ecNumber>
    </recommendedName>
    <alternativeName>
        <fullName evidence="11 12">Phosphotransacetylase</fullName>
    </alternativeName>
</protein>
<comment type="pathway">
    <text evidence="2 12">Metabolic intermediate biosynthesis; acetyl-CoA biosynthesis; acetyl-CoA from acetate: step 2/2.</text>
</comment>
<evidence type="ECO:0000313" key="16">
    <source>
        <dbReference type="Proteomes" id="UP000184048"/>
    </source>
</evidence>
<evidence type="ECO:0000313" key="15">
    <source>
        <dbReference type="EMBL" id="SHE50239.1"/>
    </source>
</evidence>
<sequence>MTKNVFIASTEPYSGKSIVALGLLNMLLGKAQKVAYFKPIINPDLKTRRDVHIDTVLEYFKLPLQYDETFAFTRQQALKLLEKESQSEMIDTIIHKVKKLEEAHDFTIIDGSDFVGEGTAFEFEANINIAKNLGSPAIIVVSGEKKTTSDVINSVLTVLRNFEMREVQVIGVIVNKVKQDQLKDVKDLLPLQLNKEIILSVIPEDKNLSAPTMKEIYEQLGAKVVCGEDQLTNQVDNFITGAMQVPQFLNHIKENVVIVTPADRGDIVISAIQANLSMNYPKVAGIVLTVGGKLDKPVQRLVDGLSSVIPIISVKSGTFETTARLGTIHSRITADNTKKVLLAIDTFDKYVDVKSLEEKLVTYHSELLTPHMFQYQITKKAKAFRKHIVLPEGDDDRILKAAARLLNQQIVNLTILGDAHQIAASIKRLGLNFEHTRLDIVNPVESPLYNDYVQTLYELRKSKNVSLETARDLMTDVSYFGTMMVYKGHADGMVSGANHTTQHTIRPALQFVKTKPGISIVSSIFFMCLPDRVAVFGDCAVNPDPTAEELAEIAISSAESSRRFGIEPRIAMLSYSSGTSGEGSYVEKVRQATRLVKEKRPDLKVEGPIQYDAAVDPVVGKQKLPNSEVAGKANVFIFPDLNTGNNTYKAVQRETSALAIGPMLQGLNKPVNDLSRGCTVDDIFNTVIITAIQSQENSATELPGSKKPVETTVLA</sequence>
<evidence type="ECO:0000259" key="13">
    <source>
        <dbReference type="Pfam" id="PF01515"/>
    </source>
</evidence>
<keyword evidence="16" id="KW-1185">Reference proteome</keyword>